<proteinExistence type="predicted"/>
<feature type="compositionally biased region" description="Polar residues" evidence="3">
    <location>
        <begin position="203"/>
        <end position="216"/>
    </location>
</feature>
<reference evidence="5" key="1">
    <citation type="submission" date="2021-01" db="EMBL/GenBank/DDBJ databases">
        <authorList>
            <person name="Corre E."/>
            <person name="Pelletier E."/>
            <person name="Niang G."/>
            <person name="Scheremetjew M."/>
            <person name="Finn R."/>
            <person name="Kale V."/>
            <person name="Holt S."/>
            <person name="Cochrane G."/>
            <person name="Meng A."/>
            <person name="Brown T."/>
            <person name="Cohen L."/>
        </authorList>
    </citation>
    <scope>NUCLEOTIDE SEQUENCE</scope>
    <source>
        <strain evidence="5">SAG 11-49</strain>
    </source>
</reference>
<dbReference type="GO" id="GO:0005634">
    <property type="term" value="C:nucleus"/>
    <property type="evidence" value="ECO:0007669"/>
    <property type="project" value="UniProtKB-SubCell"/>
</dbReference>
<feature type="compositionally biased region" description="Gly residues" evidence="3">
    <location>
        <begin position="250"/>
        <end position="267"/>
    </location>
</feature>
<sequence length="267" mass="28403">MERRVDMVRIEREEELYDRDEVLGRDATSVFPSQAKSQATGGGGVDADAIRDMLGGRKFVTESELATIKAQRGESADDGTAAPLKPLAEVLREAKEAKQAAFDDKWKQMKTGKNRPLDDEEMQFLESLAQQESAAYRAQKEHEKAELEEFRRAMAEAAAKKEAEAAAAEAKPSTSAKPEPKKAMPAIKSVIKPVIKAVKKDTVSSIPGSVQHNASIATAEVSKGREAPDSSDQPAAKKAKAAGTDDAGSEGEGGLAGLLGGYGSDSD</sequence>
<evidence type="ECO:0000259" key="4">
    <source>
        <dbReference type="Pfam" id="PF10187"/>
    </source>
</evidence>
<dbReference type="Pfam" id="PF10187">
    <property type="entry name" value="FAM192A_Fyv6_N"/>
    <property type="match status" value="1"/>
</dbReference>
<evidence type="ECO:0000313" key="5">
    <source>
        <dbReference type="EMBL" id="CAD8674688.1"/>
    </source>
</evidence>
<dbReference type="PANTHER" id="PTHR13495">
    <property type="entry name" value="NEFA-INTERACTING NUCLEAR PROTEIN NIP30"/>
    <property type="match status" value="1"/>
</dbReference>
<keyword evidence="2" id="KW-0539">Nucleus</keyword>
<dbReference type="AlphaFoldDB" id="A0A7S0WNF1"/>
<feature type="domain" description="FAM192A/Fyv6 N-terminal" evidence="4">
    <location>
        <begin position="76"/>
        <end position="151"/>
    </location>
</feature>
<evidence type="ECO:0000256" key="3">
    <source>
        <dbReference type="SAM" id="MobiDB-lite"/>
    </source>
</evidence>
<dbReference type="InterPro" id="IPR039845">
    <property type="entry name" value="FAM192A"/>
</dbReference>
<evidence type="ECO:0000256" key="1">
    <source>
        <dbReference type="ARBA" id="ARBA00004123"/>
    </source>
</evidence>
<dbReference type="PANTHER" id="PTHR13495:SF0">
    <property type="entry name" value="PSME3-INTERACTING PROTEIN"/>
    <property type="match status" value="1"/>
</dbReference>
<organism evidence="5">
    <name type="scientific">Chlamydomonas leiostraca</name>
    <dbReference type="NCBI Taxonomy" id="1034604"/>
    <lineage>
        <taxon>Eukaryota</taxon>
        <taxon>Viridiplantae</taxon>
        <taxon>Chlorophyta</taxon>
        <taxon>core chlorophytes</taxon>
        <taxon>Chlorophyceae</taxon>
        <taxon>CS clade</taxon>
        <taxon>Chlamydomonadales</taxon>
        <taxon>Chlamydomonadaceae</taxon>
        <taxon>Chlamydomonas</taxon>
    </lineage>
</organism>
<dbReference type="EMBL" id="HBFB01011464">
    <property type="protein sequence ID" value="CAD8674688.1"/>
    <property type="molecule type" value="Transcribed_RNA"/>
</dbReference>
<comment type="subcellular location">
    <subcellularLocation>
        <location evidence="1">Nucleus</location>
    </subcellularLocation>
</comment>
<gene>
    <name evidence="5" type="ORF">CLEI1391_LOCUS6486</name>
</gene>
<dbReference type="InterPro" id="IPR019331">
    <property type="entry name" value="FAM192A/Fyv6_N"/>
</dbReference>
<feature type="region of interest" description="Disordered" evidence="3">
    <location>
        <begin position="201"/>
        <end position="267"/>
    </location>
</feature>
<protein>
    <recommendedName>
        <fullName evidence="4">FAM192A/Fyv6 N-terminal domain-containing protein</fullName>
    </recommendedName>
</protein>
<name>A0A7S0WNF1_9CHLO</name>
<feature type="compositionally biased region" description="Basic and acidic residues" evidence="3">
    <location>
        <begin position="151"/>
        <end position="164"/>
    </location>
</feature>
<accession>A0A7S0WNF1</accession>
<evidence type="ECO:0000256" key="2">
    <source>
        <dbReference type="ARBA" id="ARBA00023242"/>
    </source>
</evidence>
<feature type="region of interest" description="Disordered" evidence="3">
    <location>
        <begin position="151"/>
        <end position="187"/>
    </location>
</feature>